<dbReference type="Proteomes" id="UP001172386">
    <property type="component" value="Unassembled WGS sequence"/>
</dbReference>
<proteinExistence type="predicted"/>
<dbReference type="EC" id="2.5.1.21" evidence="1"/>
<dbReference type="EMBL" id="JAPDRQ010000455">
    <property type="protein sequence ID" value="KAJ9649137.1"/>
    <property type="molecule type" value="Genomic_DNA"/>
</dbReference>
<keyword evidence="1" id="KW-0808">Transferase</keyword>
<reference evidence="1" key="1">
    <citation type="submission" date="2022-10" db="EMBL/GenBank/DDBJ databases">
        <title>Culturing micro-colonial fungi from biological soil crusts in the Mojave desert and describing Neophaeococcomyces mojavensis, and introducing the new genera and species Taxawa tesnikishii.</title>
        <authorList>
            <person name="Kurbessoian T."/>
            <person name="Stajich J.E."/>
        </authorList>
    </citation>
    <scope>NUCLEOTIDE SEQUENCE</scope>
    <source>
        <strain evidence="1">JES_112</strain>
    </source>
</reference>
<evidence type="ECO:0000313" key="2">
    <source>
        <dbReference type="Proteomes" id="UP001172386"/>
    </source>
</evidence>
<protein>
    <submittedName>
        <fullName evidence="1">Bifunctional farnesyl-diphosphate farnesyltransferase/squalene synthase</fullName>
        <ecNumber evidence="1">2.5.1.21</ecNumber>
    </submittedName>
</protein>
<sequence>MPSASSILYYLLHVQELRSIIQWKTWHNPVHERDEEKETANQKRCFTYLNKTSRSFAAVIQELHPELLMPVCLFYLILRGLDTIEDDTSIPATKKEDPLRNFYKNLEVDGWNFTENRPEEKDRDLLVNFDCVIQEFKQQKQAYKDIIADITKKMGNGMADYCLNAEFNEKGVDTIKDYDLYCYYVAGLVGEGLTSMFVESKFGNPALLDRPHLQVSMGLFLQKTNIIRDVKEDYDDNRKFYPREIWSKHVDDFGDLLKPEHREAALNCSSEMVLNALDHADECLFYLAGLREQSVFNFCAIPQSMAIATLALCFRNPKMFERNIKITKGEACQLMIESTQNLQVVCDVFKRYIRVIRKKNVPRDPNFLKISIACGKIEQFIESIFPSANVKEIVAKGELQRKVGLGATLPKEVADSETNWETFYLFLTFLGLIVVVFGSMIGVAWLFGARFDLLLNDLKPSNWHKLTEGFNNATDPAVTSTHGEL</sequence>
<organism evidence="1 2">
    <name type="scientific">Neophaeococcomyces mojaviensis</name>
    <dbReference type="NCBI Taxonomy" id="3383035"/>
    <lineage>
        <taxon>Eukaryota</taxon>
        <taxon>Fungi</taxon>
        <taxon>Dikarya</taxon>
        <taxon>Ascomycota</taxon>
        <taxon>Pezizomycotina</taxon>
        <taxon>Eurotiomycetes</taxon>
        <taxon>Chaetothyriomycetidae</taxon>
        <taxon>Chaetothyriales</taxon>
        <taxon>Chaetothyriales incertae sedis</taxon>
        <taxon>Neophaeococcomyces</taxon>
    </lineage>
</organism>
<name>A0ACC2ZNF3_9EURO</name>
<gene>
    <name evidence="1" type="primary">ERG9</name>
    <name evidence="1" type="ORF">H2198_010951</name>
</gene>
<keyword evidence="2" id="KW-1185">Reference proteome</keyword>
<comment type="caution">
    <text evidence="1">The sequence shown here is derived from an EMBL/GenBank/DDBJ whole genome shotgun (WGS) entry which is preliminary data.</text>
</comment>
<accession>A0ACC2ZNF3</accession>
<evidence type="ECO:0000313" key="1">
    <source>
        <dbReference type="EMBL" id="KAJ9649137.1"/>
    </source>
</evidence>